<dbReference type="Proteomes" id="UP000051952">
    <property type="component" value="Unassembled WGS sequence"/>
</dbReference>
<gene>
    <name evidence="1" type="ORF">BSAL_64440</name>
</gene>
<sequence>MRRLLVAEFGAACGVSQRCITADSLERYRQDSFEASERLRASQTYPGAIRAATPGDTKYYFGRESILPQGQRHYWRAVVDDPQVEQTVTLRIRLKDNVWVTSGWETRLHVVQVVVPLDATVAEVIDQVLVDNQSPYLCTSPIALAVDGRDIAGDRTVKELGLHEHSIIDGYDVKGDHLSHMPEHRPRDWNVDEISDAAAQTSPYKEMNPNAGMSLAPRYEGRPLPFKGHRNYGAVRAGTSQ</sequence>
<keyword evidence="2" id="KW-1185">Reference proteome</keyword>
<dbReference type="EMBL" id="CYKH01000376">
    <property type="protein sequence ID" value="CUF65081.1"/>
    <property type="molecule type" value="Genomic_DNA"/>
</dbReference>
<proteinExistence type="predicted"/>
<dbReference type="VEuPathDB" id="TriTrypDB:BSAL_64440"/>
<evidence type="ECO:0000313" key="1">
    <source>
        <dbReference type="EMBL" id="CUF65081.1"/>
    </source>
</evidence>
<evidence type="ECO:0008006" key="3">
    <source>
        <dbReference type="Google" id="ProtNLM"/>
    </source>
</evidence>
<dbReference type="AlphaFoldDB" id="A0A0S4IST6"/>
<dbReference type="OrthoDB" id="259087at2759"/>
<reference evidence="2" key="1">
    <citation type="submission" date="2015-09" db="EMBL/GenBank/DDBJ databases">
        <authorList>
            <consortium name="Pathogen Informatics"/>
        </authorList>
    </citation>
    <scope>NUCLEOTIDE SEQUENCE [LARGE SCALE GENOMIC DNA]</scope>
    <source>
        <strain evidence="2">Lake Konstanz</strain>
    </source>
</reference>
<name>A0A0S4IST6_BODSA</name>
<accession>A0A0S4IST6</accession>
<evidence type="ECO:0000313" key="2">
    <source>
        <dbReference type="Proteomes" id="UP000051952"/>
    </source>
</evidence>
<organism evidence="1 2">
    <name type="scientific">Bodo saltans</name>
    <name type="common">Flagellated protozoan</name>
    <dbReference type="NCBI Taxonomy" id="75058"/>
    <lineage>
        <taxon>Eukaryota</taxon>
        <taxon>Discoba</taxon>
        <taxon>Euglenozoa</taxon>
        <taxon>Kinetoplastea</taxon>
        <taxon>Metakinetoplastina</taxon>
        <taxon>Eubodonida</taxon>
        <taxon>Bodonidae</taxon>
        <taxon>Bodo</taxon>
    </lineage>
</organism>
<dbReference type="OMA" id="DRHYWRA"/>
<protein>
    <recommendedName>
        <fullName evidence="3">Ubiquitin-like domain-containing protein</fullName>
    </recommendedName>
</protein>